<feature type="compositionally biased region" description="Low complexity" evidence="1">
    <location>
        <begin position="89"/>
        <end position="99"/>
    </location>
</feature>
<evidence type="ECO:0000313" key="3">
    <source>
        <dbReference type="Proteomes" id="UP001196413"/>
    </source>
</evidence>
<feature type="region of interest" description="Disordered" evidence="1">
    <location>
        <begin position="75"/>
        <end position="99"/>
    </location>
</feature>
<proteinExistence type="predicted"/>
<evidence type="ECO:0000313" key="2">
    <source>
        <dbReference type="EMBL" id="KAJ1373324.1"/>
    </source>
</evidence>
<comment type="caution">
    <text evidence="2">The sequence shown here is derived from an EMBL/GenBank/DDBJ whole genome shotgun (WGS) entry which is preliminary data.</text>
</comment>
<accession>A0AAD5WJW9</accession>
<dbReference type="AlphaFoldDB" id="A0AAD5WJW9"/>
<evidence type="ECO:0000256" key="1">
    <source>
        <dbReference type="SAM" id="MobiDB-lite"/>
    </source>
</evidence>
<gene>
    <name evidence="2" type="ORF">KIN20_035695</name>
</gene>
<dbReference type="Proteomes" id="UP001196413">
    <property type="component" value="Unassembled WGS sequence"/>
</dbReference>
<keyword evidence="3" id="KW-1185">Reference proteome</keyword>
<dbReference type="EMBL" id="JAHQIW010007264">
    <property type="protein sequence ID" value="KAJ1373324.1"/>
    <property type="molecule type" value="Genomic_DNA"/>
</dbReference>
<name>A0AAD5WJW9_PARTN</name>
<feature type="compositionally biased region" description="Polar residues" evidence="1">
    <location>
        <begin position="77"/>
        <end position="88"/>
    </location>
</feature>
<protein>
    <submittedName>
        <fullName evidence="2">Uncharacterized protein</fullName>
    </submittedName>
</protein>
<sequence>MGIQRQLPTPGMYPPALLAQMFQPYFNGIFPPPEIAFHFMNQRPSIQTKSSVMESTISAFSKPMAIQHLIEDRDSGNESLSYTGSPPLSGTSSNESSRSNSFSVSALLKTELVSRAKSALSGAATVDLKPSCTTSGNNTIVKRHESAQIHVPTPMKPAPLPQPMITANLHQLPINNFQFSHTSSPASLGQLSNFCLPPGSTTSLSQQRPPPQSTNFSEQFRVNNFISSN</sequence>
<organism evidence="2 3">
    <name type="scientific">Parelaphostrongylus tenuis</name>
    <name type="common">Meningeal worm</name>
    <dbReference type="NCBI Taxonomy" id="148309"/>
    <lineage>
        <taxon>Eukaryota</taxon>
        <taxon>Metazoa</taxon>
        <taxon>Ecdysozoa</taxon>
        <taxon>Nematoda</taxon>
        <taxon>Chromadorea</taxon>
        <taxon>Rhabditida</taxon>
        <taxon>Rhabditina</taxon>
        <taxon>Rhabditomorpha</taxon>
        <taxon>Strongyloidea</taxon>
        <taxon>Metastrongylidae</taxon>
        <taxon>Parelaphostrongylus</taxon>
    </lineage>
</organism>
<reference evidence="2" key="1">
    <citation type="submission" date="2021-06" db="EMBL/GenBank/DDBJ databases">
        <title>Parelaphostrongylus tenuis whole genome reference sequence.</title>
        <authorList>
            <person name="Garwood T.J."/>
            <person name="Larsen P.A."/>
            <person name="Fountain-Jones N.M."/>
            <person name="Garbe J.R."/>
            <person name="Macchietto M.G."/>
            <person name="Kania S.A."/>
            <person name="Gerhold R.W."/>
            <person name="Richards J.E."/>
            <person name="Wolf T.M."/>
        </authorList>
    </citation>
    <scope>NUCLEOTIDE SEQUENCE</scope>
    <source>
        <strain evidence="2">MNPRO001-30</strain>
        <tissue evidence="2">Meninges</tissue>
    </source>
</reference>